<comment type="subcellular location">
    <subcellularLocation>
        <location evidence="1">Endoplasmic reticulum membrane</location>
        <topology evidence="1">Multi-pass membrane protein</topology>
    </subcellularLocation>
    <subcellularLocation>
        <location evidence="2">Secreted</location>
    </subcellularLocation>
</comment>
<dbReference type="STRING" id="139723.A0A182M9U1"/>
<dbReference type="InterPro" id="IPR013174">
    <property type="entry name" value="DPM3"/>
</dbReference>
<dbReference type="GO" id="GO:0005789">
    <property type="term" value="C:endoplasmic reticulum membrane"/>
    <property type="evidence" value="ECO:0007669"/>
    <property type="project" value="UniProtKB-SubCell"/>
</dbReference>
<evidence type="ECO:0000256" key="13">
    <source>
        <dbReference type="ARBA" id="ARBA00032612"/>
    </source>
</evidence>
<dbReference type="Pfam" id="PF03022">
    <property type="entry name" value="MRJP"/>
    <property type="match status" value="1"/>
</dbReference>
<dbReference type="PANTHER" id="PTHR10009">
    <property type="entry name" value="PROTEIN YELLOW-RELATED"/>
    <property type="match status" value="1"/>
</dbReference>
<evidence type="ECO:0000256" key="9">
    <source>
        <dbReference type="ARBA" id="ARBA00022989"/>
    </source>
</evidence>
<evidence type="ECO:0000256" key="14">
    <source>
        <dbReference type="ARBA" id="ARBA00033176"/>
    </source>
</evidence>
<evidence type="ECO:0000256" key="7">
    <source>
        <dbReference type="ARBA" id="ARBA00022729"/>
    </source>
</evidence>
<evidence type="ECO:0000313" key="16">
    <source>
        <dbReference type="EnsemblMetazoa" id="ACUA013021-PA"/>
    </source>
</evidence>
<comment type="similarity">
    <text evidence="3">Belongs to the major royal jelly protein family.</text>
</comment>
<evidence type="ECO:0000256" key="5">
    <source>
        <dbReference type="ARBA" id="ARBA00022525"/>
    </source>
</evidence>
<dbReference type="VEuPathDB" id="VectorBase:ACUA013021"/>
<evidence type="ECO:0000256" key="10">
    <source>
        <dbReference type="ARBA" id="ARBA00023136"/>
    </source>
</evidence>
<dbReference type="InterPro" id="IPR011042">
    <property type="entry name" value="6-blade_b-propeller_TolB-like"/>
</dbReference>
<dbReference type="EMBL" id="AXCM01000197">
    <property type="status" value="NOT_ANNOTATED_CDS"/>
    <property type="molecule type" value="Genomic_DNA"/>
</dbReference>
<feature type="transmembrane region" description="Helical" evidence="15">
    <location>
        <begin position="480"/>
        <end position="499"/>
    </location>
</feature>
<dbReference type="SUPFAM" id="SSF101898">
    <property type="entry name" value="NHL repeat"/>
    <property type="match status" value="1"/>
</dbReference>
<dbReference type="FunFam" id="2.120.10.30:FF:000045">
    <property type="entry name" value="Blast:Protein yellow"/>
    <property type="match status" value="1"/>
</dbReference>
<evidence type="ECO:0000256" key="2">
    <source>
        <dbReference type="ARBA" id="ARBA00004613"/>
    </source>
</evidence>
<keyword evidence="10 15" id="KW-0472">Membrane</keyword>
<keyword evidence="8" id="KW-0256">Endoplasmic reticulum</keyword>
<dbReference type="Gene3D" id="2.120.10.30">
    <property type="entry name" value="TolB, C-terminal domain"/>
    <property type="match status" value="1"/>
</dbReference>
<feature type="transmembrane region" description="Helical" evidence="15">
    <location>
        <begin position="519"/>
        <end position="538"/>
    </location>
</feature>
<evidence type="ECO:0000256" key="1">
    <source>
        <dbReference type="ARBA" id="ARBA00004477"/>
    </source>
</evidence>
<evidence type="ECO:0000313" key="17">
    <source>
        <dbReference type="Proteomes" id="UP000075883"/>
    </source>
</evidence>
<protein>
    <recommendedName>
        <fullName evidence="14">Dolichol-phosphate mannose synthase subunit 3</fullName>
    </recommendedName>
    <alternativeName>
        <fullName evidence="13">Dolichyl-phosphate beta-D-mannosyltransferase subunit 3</fullName>
    </alternativeName>
    <alternativeName>
        <fullName evidence="12">Mannose-P-dolichol synthase subunit 3</fullName>
    </alternativeName>
</protein>
<organism evidence="16 17">
    <name type="scientific">Anopheles culicifacies</name>
    <dbReference type="NCBI Taxonomy" id="139723"/>
    <lineage>
        <taxon>Eukaryota</taxon>
        <taxon>Metazoa</taxon>
        <taxon>Ecdysozoa</taxon>
        <taxon>Arthropoda</taxon>
        <taxon>Hexapoda</taxon>
        <taxon>Insecta</taxon>
        <taxon>Pterygota</taxon>
        <taxon>Neoptera</taxon>
        <taxon>Endopterygota</taxon>
        <taxon>Diptera</taxon>
        <taxon>Nematocera</taxon>
        <taxon>Culicoidea</taxon>
        <taxon>Culicidae</taxon>
        <taxon>Anophelinae</taxon>
        <taxon>Anopheles</taxon>
        <taxon>culicifacies species complex</taxon>
    </lineage>
</organism>
<dbReference type="Pfam" id="PF08285">
    <property type="entry name" value="DPM3"/>
    <property type="match status" value="1"/>
</dbReference>
<accession>A0A182M9U1</accession>
<dbReference type="AlphaFoldDB" id="A0A182M9U1"/>
<dbReference type="InterPro" id="IPR017996">
    <property type="entry name" value="MRJP/yellow-related"/>
</dbReference>
<name>A0A182M9U1_9DIPT</name>
<evidence type="ECO:0000256" key="3">
    <source>
        <dbReference type="ARBA" id="ARBA00009127"/>
    </source>
</evidence>
<dbReference type="Proteomes" id="UP000075883">
    <property type="component" value="Unassembled WGS sequence"/>
</dbReference>
<dbReference type="EnsemblMetazoa" id="ACUA013021-RA">
    <property type="protein sequence ID" value="ACUA013021-PA"/>
    <property type="gene ID" value="ACUA013021"/>
</dbReference>
<keyword evidence="6 15" id="KW-0812">Transmembrane</keyword>
<evidence type="ECO:0000256" key="8">
    <source>
        <dbReference type="ARBA" id="ARBA00022824"/>
    </source>
</evidence>
<evidence type="ECO:0000256" key="6">
    <source>
        <dbReference type="ARBA" id="ARBA00022692"/>
    </source>
</evidence>
<dbReference type="PANTHER" id="PTHR10009:SF7">
    <property type="entry name" value="GH10609P-RELATED"/>
    <property type="match status" value="1"/>
</dbReference>
<sequence>MHYIAYVGYTSEFTAYYTPKMASRSLVVLQLLLILPLSLVGAQFFSQQLKAVVQWKAADFAFPTPQERDEALASGRYVPENCIPLDMDVDYSNPARSRLFITIPRFVQGIPYTLGRVSRAQGLSGPLIEPYPNAAIQARPENNNCQGIVSVFRIKIDVCNRMWVLDTGKIGEKRICLPQLVVFDMKTDKIIHRYQIPADQLLVDVQDPTPLGSCKNTKVYMADVTAPAMIVYDMARGKSWRITNKQMHPNPDHGTFTISNESFDLMDGIVAMALSPRIPSDNVVFSSNYGTNWRPSNDRLLYFHALASVTENAVRTSVLHNDTVWEEDVEAVPRSFRPIGIRPSQAVAEAMDSNGNMFFGLLGQNAIACWDSTTPYNPANMRIISQNSETLQFPSGVKIIRNRKGAEELWVLTCRFQKVMTGSLNTNETNFRIQAIQIPELLGYKRFYYTGTESSRLPALSVHISLALTGHHSTNIMTKLFEWFMAAACFFSVYFAIVLRQVKHEVLDQYMLEIQLSPIFLVLIFGLFSATVVLYRTFTFNNCEEAAKELMEQIKEAKADLRSKGLVLSD</sequence>
<keyword evidence="5" id="KW-0964">Secreted</keyword>
<proteinExistence type="inferred from homology"/>
<evidence type="ECO:0000256" key="12">
    <source>
        <dbReference type="ARBA" id="ARBA00029791"/>
    </source>
</evidence>
<reference evidence="16" key="2">
    <citation type="submission" date="2020-05" db="UniProtKB">
        <authorList>
            <consortium name="EnsemblMetazoa"/>
        </authorList>
    </citation>
    <scope>IDENTIFICATION</scope>
    <source>
        <strain evidence="16">A-37</strain>
    </source>
</reference>
<dbReference type="PRINTS" id="PR01366">
    <property type="entry name" value="ROYALJELLY"/>
</dbReference>
<evidence type="ECO:0000256" key="11">
    <source>
        <dbReference type="ARBA" id="ARBA00023180"/>
    </source>
</evidence>
<keyword evidence="17" id="KW-1185">Reference proteome</keyword>
<dbReference type="GO" id="GO:0005576">
    <property type="term" value="C:extracellular region"/>
    <property type="evidence" value="ECO:0007669"/>
    <property type="project" value="UniProtKB-SubCell"/>
</dbReference>
<keyword evidence="9 15" id="KW-1133">Transmembrane helix</keyword>
<evidence type="ECO:0000256" key="15">
    <source>
        <dbReference type="SAM" id="Phobius"/>
    </source>
</evidence>
<comment type="similarity">
    <text evidence="4">Belongs to the DPM3 family.</text>
</comment>
<reference evidence="17" key="1">
    <citation type="submission" date="2013-09" db="EMBL/GenBank/DDBJ databases">
        <title>The Genome Sequence of Anopheles culicifacies species A.</title>
        <authorList>
            <consortium name="The Broad Institute Genomics Platform"/>
            <person name="Neafsey D.E."/>
            <person name="Besansky N."/>
            <person name="Howell P."/>
            <person name="Walton C."/>
            <person name="Young S.K."/>
            <person name="Zeng Q."/>
            <person name="Gargeya S."/>
            <person name="Fitzgerald M."/>
            <person name="Haas B."/>
            <person name="Abouelleil A."/>
            <person name="Allen A.W."/>
            <person name="Alvarado L."/>
            <person name="Arachchi H.M."/>
            <person name="Berlin A.M."/>
            <person name="Chapman S.B."/>
            <person name="Gainer-Dewar J."/>
            <person name="Goldberg J."/>
            <person name="Griggs A."/>
            <person name="Gujja S."/>
            <person name="Hansen M."/>
            <person name="Howarth C."/>
            <person name="Imamovic A."/>
            <person name="Ireland A."/>
            <person name="Larimer J."/>
            <person name="McCowan C."/>
            <person name="Murphy C."/>
            <person name="Pearson M."/>
            <person name="Poon T.W."/>
            <person name="Priest M."/>
            <person name="Roberts A."/>
            <person name="Saif S."/>
            <person name="Shea T."/>
            <person name="Sisk P."/>
            <person name="Sykes S."/>
            <person name="Wortman J."/>
            <person name="Nusbaum C."/>
            <person name="Birren B."/>
        </authorList>
    </citation>
    <scope>NUCLEOTIDE SEQUENCE [LARGE SCALE GENOMIC DNA]</scope>
    <source>
        <strain evidence="17">A-37</strain>
    </source>
</reference>
<keyword evidence="7" id="KW-0732">Signal</keyword>
<keyword evidence="11" id="KW-0325">Glycoprotein</keyword>
<evidence type="ECO:0000256" key="4">
    <source>
        <dbReference type="ARBA" id="ARBA00010430"/>
    </source>
</evidence>